<reference evidence="2 3" key="1">
    <citation type="submission" date="2015-06" db="EMBL/GenBank/DDBJ databases">
        <authorList>
            <person name="Ju K.-S."/>
            <person name="Doroghazi J.R."/>
            <person name="Metcalf W.W."/>
        </authorList>
    </citation>
    <scope>NUCLEOTIDE SEQUENCE [LARGE SCALE GENOMIC DNA]</scope>
    <source>
        <strain evidence="2 3">NRRL 3414</strain>
    </source>
</reference>
<dbReference type="EMBL" id="LFNT01000014">
    <property type="protein sequence ID" value="KMS74200.1"/>
    <property type="molecule type" value="Genomic_DNA"/>
</dbReference>
<proteinExistence type="predicted"/>
<sequence>MPETQSPLTTSTDAPSPNNPLTVGDLVFVYNGPGLVTRLEGWALSVVEMLFGDGPDATRKRMVAVYRNADGELDISAFVSPLAAVEASWHLLKPTSNDICGGGPRGQEPSLSREELEDLRDSGRYKFLKDSVPFYGVPSTAQVSPSADADWVCEAPSEAVFRGARGGMYRWYEPDAAPSDRPDASAEPATEPDKASRQVGDGPYAEALAAATKAGVRHTDDAGLMALFCADSLPHLVGAVSSQLVWEGAQHRGLSTADLVSLCAKDVMAVEELQWVTG</sequence>
<comment type="caution">
    <text evidence="2">The sequence shown here is derived from an EMBL/GenBank/DDBJ whole genome shotgun (WGS) entry which is preliminary data.</text>
</comment>
<feature type="region of interest" description="Disordered" evidence="1">
    <location>
        <begin position="172"/>
        <end position="201"/>
    </location>
</feature>
<dbReference type="OrthoDB" id="4189429at2"/>
<dbReference type="AlphaFoldDB" id="A0A0J8C8I1"/>
<dbReference type="RefSeq" id="WP_048581674.1">
    <property type="nucleotide sequence ID" value="NZ_LFNT01000014.1"/>
</dbReference>
<name>A0A0J8C8I1_STRVR</name>
<accession>A0A0J8C8I1</accession>
<gene>
    <name evidence="2" type="ORF">ACM01_14865</name>
</gene>
<evidence type="ECO:0000313" key="2">
    <source>
        <dbReference type="EMBL" id="KMS74200.1"/>
    </source>
</evidence>
<dbReference type="Proteomes" id="UP000037432">
    <property type="component" value="Unassembled WGS sequence"/>
</dbReference>
<organism evidence="2 3">
    <name type="scientific">Streptomyces viridochromogenes</name>
    <dbReference type="NCBI Taxonomy" id="1938"/>
    <lineage>
        <taxon>Bacteria</taxon>
        <taxon>Bacillati</taxon>
        <taxon>Actinomycetota</taxon>
        <taxon>Actinomycetes</taxon>
        <taxon>Kitasatosporales</taxon>
        <taxon>Streptomycetaceae</taxon>
        <taxon>Streptomyces</taxon>
    </lineage>
</organism>
<evidence type="ECO:0000313" key="3">
    <source>
        <dbReference type="Proteomes" id="UP000037432"/>
    </source>
</evidence>
<protein>
    <submittedName>
        <fullName evidence="2">Uncharacterized protein</fullName>
    </submittedName>
</protein>
<dbReference type="PATRIC" id="fig|1938.3.peg.8553"/>
<evidence type="ECO:0000256" key="1">
    <source>
        <dbReference type="SAM" id="MobiDB-lite"/>
    </source>
</evidence>